<dbReference type="PANTHER" id="PTHR47618:SF1">
    <property type="entry name" value="BIFUNCTIONAL OLIGORIBONUCLEASE AND PAP PHOSPHATASE NRNA"/>
    <property type="match status" value="1"/>
</dbReference>
<protein>
    <submittedName>
        <fullName evidence="2">DHH family protein</fullName>
    </submittedName>
</protein>
<dbReference type="Pfam" id="PF01368">
    <property type="entry name" value="DHH"/>
    <property type="match status" value="1"/>
</dbReference>
<sequence length="339" mass="38406">MAYFKQLGNKVEKLLALFKREERWLILISADPDALASASALKRIMLHKTGDVRICAINAVSRPDNLAMIRYTNIKLLEYAPELLKQFDRFAIVDSQASHSPLFKDINFSIVIDHHPLSECSSVSEFSDIRPDYGATSTMMMEYLHNLGIKPSKNLATAMLFGIKTDTASFQRKFCDADIRAYHYLTKFSDQVTFNAISKSEMHYRWLAYFAKACQRLKKVGTGHFVFIDRVDNPDVLVGIADFFMRVYEISWVSVAGVYQDNLIIIFRSCAGRRNLGAFAHKKFGDVGSAGGHKTMARAEIPVSAIPGFKIERFILNRLLPKSVKQKNESKIVEEADKK</sequence>
<gene>
    <name evidence="2" type="ORF">SAMN02745728_00644</name>
</gene>
<dbReference type="InterPro" id="IPR001667">
    <property type="entry name" value="DDH_dom"/>
</dbReference>
<accession>A0A1M7SAA0</accession>
<organism evidence="2 3">
    <name type="scientific">Desulfovibrio litoralis DSM 11393</name>
    <dbReference type="NCBI Taxonomy" id="1121455"/>
    <lineage>
        <taxon>Bacteria</taxon>
        <taxon>Pseudomonadati</taxon>
        <taxon>Thermodesulfobacteriota</taxon>
        <taxon>Desulfovibrionia</taxon>
        <taxon>Desulfovibrionales</taxon>
        <taxon>Desulfovibrionaceae</taxon>
        <taxon>Desulfovibrio</taxon>
    </lineage>
</organism>
<evidence type="ECO:0000313" key="2">
    <source>
        <dbReference type="EMBL" id="SHN55202.1"/>
    </source>
</evidence>
<name>A0A1M7SAA0_9BACT</name>
<keyword evidence="3" id="KW-1185">Reference proteome</keyword>
<dbReference type="EMBL" id="FRDI01000003">
    <property type="protein sequence ID" value="SHN55202.1"/>
    <property type="molecule type" value="Genomic_DNA"/>
</dbReference>
<dbReference type="Gene3D" id="3.90.1640.10">
    <property type="entry name" value="inorganic pyrophosphatase (n-terminal core)"/>
    <property type="match status" value="1"/>
</dbReference>
<evidence type="ECO:0000313" key="3">
    <source>
        <dbReference type="Proteomes" id="UP000186469"/>
    </source>
</evidence>
<dbReference type="AlphaFoldDB" id="A0A1M7SAA0"/>
<feature type="domain" description="DDH" evidence="1">
    <location>
        <begin position="30"/>
        <end position="163"/>
    </location>
</feature>
<dbReference type="Proteomes" id="UP000186469">
    <property type="component" value="Unassembled WGS sequence"/>
</dbReference>
<dbReference type="PANTHER" id="PTHR47618">
    <property type="entry name" value="BIFUNCTIONAL OLIGORIBONUCLEASE AND PAP PHOSPHATASE NRNA"/>
    <property type="match status" value="1"/>
</dbReference>
<dbReference type="RefSeq" id="WP_072696340.1">
    <property type="nucleotide sequence ID" value="NZ_FRDI01000003.1"/>
</dbReference>
<dbReference type="SUPFAM" id="SSF64182">
    <property type="entry name" value="DHH phosphoesterases"/>
    <property type="match status" value="1"/>
</dbReference>
<proteinExistence type="predicted"/>
<dbReference type="InterPro" id="IPR051319">
    <property type="entry name" value="Oligoribo/pAp-PDE_c-di-AMP_PDE"/>
</dbReference>
<dbReference type="InterPro" id="IPR038763">
    <property type="entry name" value="DHH_sf"/>
</dbReference>
<dbReference type="OrthoDB" id="5490569at2"/>
<evidence type="ECO:0000259" key="1">
    <source>
        <dbReference type="Pfam" id="PF01368"/>
    </source>
</evidence>
<dbReference type="STRING" id="1121455.SAMN02745728_00644"/>
<reference evidence="2 3" key="1">
    <citation type="submission" date="2016-12" db="EMBL/GenBank/DDBJ databases">
        <authorList>
            <person name="Song W.-J."/>
            <person name="Kurnit D.M."/>
        </authorList>
    </citation>
    <scope>NUCLEOTIDE SEQUENCE [LARGE SCALE GENOMIC DNA]</scope>
    <source>
        <strain evidence="2 3">DSM 11393</strain>
    </source>
</reference>